<dbReference type="PANTHER" id="PTHR46847">
    <property type="entry name" value="D-ALLOSE-BINDING PERIPLASMIC PROTEIN-RELATED"/>
    <property type="match status" value="1"/>
</dbReference>
<gene>
    <name evidence="6" type="ORF">PQJ61_14490</name>
</gene>
<comment type="subcellular location">
    <subcellularLocation>
        <location evidence="1">Cell envelope</location>
    </subcellularLocation>
</comment>
<evidence type="ECO:0000259" key="5">
    <source>
        <dbReference type="Pfam" id="PF13407"/>
    </source>
</evidence>
<reference evidence="6 7" key="1">
    <citation type="submission" date="2022-12" db="EMBL/GenBank/DDBJ databases">
        <title>Metagenome assembled genome from gulf of manar.</title>
        <authorList>
            <person name="Kohli P."/>
            <person name="Pk S."/>
            <person name="Venkata Ramana C."/>
            <person name="Sasikala C."/>
        </authorList>
    </citation>
    <scope>NUCLEOTIDE SEQUENCE [LARGE SCALE GENOMIC DNA]</scope>
    <source>
        <strain evidence="6">JB008</strain>
    </source>
</reference>
<dbReference type="EMBL" id="JAQQAL010000036">
    <property type="protein sequence ID" value="MDC7227970.1"/>
    <property type="molecule type" value="Genomic_DNA"/>
</dbReference>
<dbReference type="Gene3D" id="3.40.50.2300">
    <property type="match status" value="2"/>
</dbReference>
<evidence type="ECO:0000256" key="1">
    <source>
        <dbReference type="ARBA" id="ARBA00004196"/>
    </source>
</evidence>
<dbReference type="PANTHER" id="PTHR46847:SF1">
    <property type="entry name" value="D-ALLOSE-BINDING PERIPLASMIC PROTEIN-RELATED"/>
    <property type="match status" value="1"/>
</dbReference>
<evidence type="ECO:0000256" key="2">
    <source>
        <dbReference type="ARBA" id="ARBA00007639"/>
    </source>
</evidence>
<dbReference type="SUPFAM" id="SSF53822">
    <property type="entry name" value="Periplasmic binding protein-like I"/>
    <property type="match status" value="1"/>
</dbReference>
<evidence type="ECO:0000256" key="3">
    <source>
        <dbReference type="ARBA" id="ARBA00022729"/>
    </source>
</evidence>
<name>A0AAJ1IIR7_9SPIO</name>
<dbReference type="GO" id="GO:0030246">
    <property type="term" value="F:carbohydrate binding"/>
    <property type="evidence" value="ECO:0007669"/>
    <property type="project" value="UniProtKB-ARBA"/>
</dbReference>
<comment type="similarity">
    <text evidence="2">Belongs to the bacterial solute-binding protein 2 family.</text>
</comment>
<evidence type="ECO:0000256" key="4">
    <source>
        <dbReference type="SAM" id="SignalP"/>
    </source>
</evidence>
<sequence>MKNTAVVLLVAAALVCSTVSVFAGGQQEDGDQLKIVYSQIDLVNPFFIARLEGAKAKCEEMGIKLIVDDAQCDVAKQVSSIENYIAQGVDGIIMICVDTAAMTDVVAQAVDAGIPVMSVITLVEGSSAQCILDEYEFGFQAGLNAGEWVSEELGGVADCALLGYPDMPQNKYRIDGFRDGLLELAPKANIVSDNQSANNTADGMKCTEILLQANKDLEVIVCHSDAVALGAYEAVLAAGRDSERFFIGGIDATPPGLDAMKERSIFRASVDMMPYAEAANDIEMMVDLINGIEVEDHSISFERVTWKNLDEYLASH</sequence>
<evidence type="ECO:0000313" key="7">
    <source>
        <dbReference type="Proteomes" id="UP001221217"/>
    </source>
</evidence>
<dbReference type="Proteomes" id="UP001221217">
    <property type="component" value="Unassembled WGS sequence"/>
</dbReference>
<organism evidence="6 7">
    <name type="scientific">Candidatus Thalassospirochaeta sargassi</name>
    <dbReference type="NCBI Taxonomy" id="3119039"/>
    <lineage>
        <taxon>Bacteria</taxon>
        <taxon>Pseudomonadati</taxon>
        <taxon>Spirochaetota</taxon>
        <taxon>Spirochaetia</taxon>
        <taxon>Spirochaetales</taxon>
        <taxon>Spirochaetaceae</taxon>
        <taxon>Candidatus Thalassospirochaeta</taxon>
    </lineage>
</organism>
<dbReference type="AlphaFoldDB" id="A0AAJ1IIR7"/>
<keyword evidence="3 4" id="KW-0732">Signal</keyword>
<feature type="signal peptide" evidence="4">
    <location>
        <begin position="1"/>
        <end position="23"/>
    </location>
</feature>
<feature type="chain" id="PRO_5042514594" evidence="4">
    <location>
        <begin position="24"/>
        <end position="316"/>
    </location>
</feature>
<evidence type="ECO:0000313" key="6">
    <source>
        <dbReference type="EMBL" id="MDC7227970.1"/>
    </source>
</evidence>
<proteinExistence type="inferred from homology"/>
<dbReference type="Pfam" id="PF13407">
    <property type="entry name" value="Peripla_BP_4"/>
    <property type="match status" value="1"/>
</dbReference>
<dbReference type="InterPro" id="IPR028082">
    <property type="entry name" value="Peripla_BP_I"/>
</dbReference>
<comment type="caution">
    <text evidence="6">The sequence shown here is derived from an EMBL/GenBank/DDBJ whole genome shotgun (WGS) entry which is preliminary data.</text>
</comment>
<accession>A0AAJ1IIR7</accession>
<dbReference type="InterPro" id="IPR025997">
    <property type="entry name" value="SBP_2_dom"/>
</dbReference>
<dbReference type="GO" id="GO:0030313">
    <property type="term" value="C:cell envelope"/>
    <property type="evidence" value="ECO:0007669"/>
    <property type="project" value="UniProtKB-SubCell"/>
</dbReference>
<feature type="domain" description="Periplasmic binding protein" evidence="5">
    <location>
        <begin position="38"/>
        <end position="291"/>
    </location>
</feature>
<protein>
    <submittedName>
        <fullName evidence="6">Sugar ABC transporter substrate-binding protein</fullName>
    </submittedName>
</protein>
<dbReference type="CDD" id="cd01536">
    <property type="entry name" value="PBP1_ABC_sugar_binding-like"/>
    <property type="match status" value="1"/>
</dbReference>